<evidence type="ECO:0000313" key="4">
    <source>
        <dbReference type="Proteomes" id="UP001626550"/>
    </source>
</evidence>
<organism evidence="3 4">
    <name type="scientific">Cichlidogyrus casuarinus</name>
    <dbReference type="NCBI Taxonomy" id="1844966"/>
    <lineage>
        <taxon>Eukaryota</taxon>
        <taxon>Metazoa</taxon>
        <taxon>Spiralia</taxon>
        <taxon>Lophotrochozoa</taxon>
        <taxon>Platyhelminthes</taxon>
        <taxon>Monogenea</taxon>
        <taxon>Monopisthocotylea</taxon>
        <taxon>Dactylogyridea</taxon>
        <taxon>Ancyrocephalidae</taxon>
        <taxon>Cichlidogyrus</taxon>
    </lineage>
</organism>
<name>A0ABD2QCK6_9PLAT</name>
<feature type="domain" description="Tudor" evidence="2">
    <location>
        <begin position="61"/>
        <end position="120"/>
    </location>
</feature>
<feature type="coiled-coil region" evidence="1">
    <location>
        <begin position="126"/>
        <end position="153"/>
    </location>
</feature>
<keyword evidence="4" id="KW-1185">Reference proteome</keyword>
<reference evidence="3 4" key="1">
    <citation type="submission" date="2024-11" db="EMBL/GenBank/DDBJ databases">
        <title>Adaptive evolution of stress response genes in parasites aligns with host niche diversity.</title>
        <authorList>
            <person name="Hahn C."/>
            <person name="Resl P."/>
        </authorList>
    </citation>
    <scope>NUCLEOTIDE SEQUENCE [LARGE SCALE GENOMIC DNA]</scope>
    <source>
        <strain evidence="3">EGGRZ-B1_66</strain>
        <tissue evidence="3">Body</tissue>
    </source>
</reference>
<dbReference type="SUPFAM" id="SSF63748">
    <property type="entry name" value="Tudor/PWWP/MBT"/>
    <property type="match status" value="1"/>
</dbReference>
<dbReference type="Pfam" id="PF00567">
    <property type="entry name" value="TUDOR"/>
    <property type="match status" value="1"/>
</dbReference>
<proteinExistence type="predicted"/>
<evidence type="ECO:0000256" key="1">
    <source>
        <dbReference type="SAM" id="Coils"/>
    </source>
</evidence>
<dbReference type="SMART" id="SM00333">
    <property type="entry name" value="TUDOR"/>
    <property type="match status" value="1"/>
</dbReference>
<sequence>MDAEQNVELDLQQNKLQLQAVEAQLEADPDNQELLDLKQSLEELIELTSELLPKKSSDKREWKKDDFCMAMYPSDKLFYKAQIIQLLADGLVAVRFLDYDRMETCEIGKLKPLAAPIERSKPVTKKNRVEDRNKKLEKRAAKTQKRKEKNEAIERLCEKGKNDWLKFNKQKGNKIKSKKSIFASPENIQGRVGVGTCGTAGKPMTQYSFNYSYLKK</sequence>
<dbReference type="InterPro" id="IPR002999">
    <property type="entry name" value="Tudor"/>
</dbReference>
<dbReference type="EMBL" id="JBJKFK010000425">
    <property type="protein sequence ID" value="KAL3317128.1"/>
    <property type="molecule type" value="Genomic_DNA"/>
</dbReference>
<dbReference type="PROSITE" id="PS50304">
    <property type="entry name" value="TUDOR"/>
    <property type="match status" value="1"/>
</dbReference>
<dbReference type="Proteomes" id="UP001626550">
    <property type="component" value="Unassembled WGS sequence"/>
</dbReference>
<protein>
    <submittedName>
        <fullName evidence="3">Survival of motor neuron--splicing factor 30</fullName>
    </submittedName>
</protein>
<evidence type="ECO:0000313" key="3">
    <source>
        <dbReference type="EMBL" id="KAL3317128.1"/>
    </source>
</evidence>
<evidence type="ECO:0000259" key="2">
    <source>
        <dbReference type="PROSITE" id="PS50304"/>
    </source>
</evidence>
<keyword evidence="1" id="KW-0175">Coiled coil</keyword>
<dbReference type="AlphaFoldDB" id="A0ABD2QCK6"/>
<comment type="caution">
    <text evidence="3">The sequence shown here is derived from an EMBL/GenBank/DDBJ whole genome shotgun (WGS) entry which is preliminary data.</text>
</comment>
<accession>A0ABD2QCK6</accession>
<dbReference type="Gene3D" id="2.30.30.140">
    <property type="match status" value="1"/>
</dbReference>
<gene>
    <name evidence="3" type="primary">SMNDC1</name>
    <name evidence="3" type="ORF">Ciccas_004224</name>
</gene>